<evidence type="ECO:0000256" key="3">
    <source>
        <dbReference type="SAM" id="Coils"/>
    </source>
</evidence>
<evidence type="ECO:0000256" key="1">
    <source>
        <dbReference type="ARBA" id="ARBA00023054"/>
    </source>
</evidence>
<keyword evidence="1 3" id="KW-0175">Coiled coil</keyword>
<comment type="caution">
    <text evidence="5">The sequence shown here is derived from an EMBL/GenBank/DDBJ whole genome shotgun (WGS) entry which is preliminary data.</text>
</comment>
<dbReference type="EMBL" id="JBBWWR010000021">
    <property type="protein sequence ID" value="KAK8938338.1"/>
    <property type="molecule type" value="Genomic_DNA"/>
</dbReference>
<evidence type="ECO:0000259" key="4">
    <source>
        <dbReference type="PROSITE" id="PS51774"/>
    </source>
</evidence>
<feature type="coiled-coil region" evidence="3">
    <location>
        <begin position="334"/>
        <end position="403"/>
    </location>
</feature>
<proteinExistence type="inferred from homology"/>
<sequence length="964" mass="111168">MSILPCDESKWSYWWWWDSPMNSKWLHENLKDVKIKVREIIKLIEEDADSFARRAEIYYNKYPKLMKLVEELYRAYRALAERYDHANGALHHARRRMSEPFPNHVPLALMTLKSQNLFEKVQEIEHFKVGLEDEIRKLQDMNSILNEHNSECALKVTHLEAEMISLKEINCKLEDEVEIHAEMKKVLQQEHESLKNDKNEIDLKHQILTKEMEDASLHAELLGTQVKKLQWDHDELEEYCRKLQGENFMFLDKLKDMESVSKRNSVLENSLSEANVEIEELKERIKVLEGSCESINAANSTHIGEKAALASEVEILAENLGKLSRKSTLLESSLDCANTELEELRWSLTVLEELDESLCHENLNTVAQKKDLLSQVESLKQILGNLETTHASLEEQNLNLVNEKDLSANQILKLENSLSVLQKENEKQPHLVQENRQANEELEATHQQCFSLMAENIILHSCLCDTSDSLIIEKQKYTSLVQSKDIQFSDLESQIQFLQEERNVRDSKFEEEEQKSMNSMLEIFNLHECLSELKGGNFSVLLECQKLQEASRSANVLIKELEGRDAVQKQNIGLLMEKLIDLESENGRLKTNLKELSPLFSSAGNEISDVEEHVHELAKLHGNPENQSSYQQENHETSISDHYHSTLAGVLEMQNLIAKVQSLQKLVVDSQNKLQFAANLECAISEMEELKLKESSIGEENKGTGSSPNMVKDIKLDQVSNSCGVRRIQSAESNDQTLMLWETFDRDLEVRISTDHNLGATEEMKGEKPLSDHVAENYISVHKQEISREIKESQDEWNKMVIKRLSTDANKLLALRNSARQLKLKMERCSMSQGQNRLQFDTLRAKLNEAEAAIFDMLDRNGKSTMMAEMYANLCSGEEMGSAERGEVWEQVKNGSKRIEMVELELEKIDYVFIKLEDECDSYMRRGGDQTPWMLLRDFFYGRRHKKGKKRGSFCLCVRPRTLD</sequence>
<evidence type="ECO:0000256" key="2">
    <source>
        <dbReference type="ARBA" id="ARBA00038006"/>
    </source>
</evidence>
<accession>A0ABR2LEL1</accession>
<dbReference type="InterPro" id="IPR051861">
    <property type="entry name" value="NET_actin-binding_domain"/>
</dbReference>
<dbReference type="Pfam" id="PF07765">
    <property type="entry name" value="KIP1"/>
    <property type="match status" value="1"/>
</dbReference>
<evidence type="ECO:0000313" key="5">
    <source>
        <dbReference type="EMBL" id="KAK8938338.1"/>
    </source>
</evidence>
<reference evidence="5 6" key="1">
    <citation type="journal article" date="2022" name="Nat. Plants">
        <title>Genomes of leafy and leafless Platanthera orchids illuminate the evolution of mycoheterotrophy.</title>
        <authorList>
            <person name="Li M.H."/>
            <person name="Liu K.W."/>
            <person name="Li Z."/>
            <person name="Lu H.C."/>
            <person name="Ye Q.L."/>
            <person name="Zhang D."/>
            <person name="Wang J.Y."/>
            <person name="Li Y.F."/>
            <person name="Zhong Z.M."/>
            <person name="Liu X."/>
            <person name="Yu X."/>
            <person name="Liu D.K."/>
            <person name="Tu X.D."/>
            <person name="Liu B."/>
            <person name="Hao Y."/>
            <person name="Liao X.Y."/>
            <person name="Jiang Y.T."/>
            <person name="Sun W.H."/>
            <person name="Chen J."/>
            <person name="Chen Y.Q."/>
            <person name="Ai Y."/>
            <person name="Zhai J.W."/>
            <person name="Wu S.S."/>
            <person name="Zhou Z."/>
            <person name="Hsiao Y.Y."/>
            <person name="Wu W.L."/>
            <person name="Chen Y.Y."/>
            <person name="Lin Y.F."/>
            <person name="Hsu J.L."/>
            <person name="Li C.Y."/>
            <person name="Wang Z.W."/>
            <person name="Zhao X."/>
            <person name="Zhong W.Y."/>
            <person name="Ma X.K."/>
            <person name="Ma L."/>
            <person name="Huang J."/>
            <person name="Chen G.Z."/>
            <person name="Huang M.Z."/>
            <person name="Huang L."/>
            <person name="Peng D.H."/>
            <person name="Luo Y.B."/>
            <person name="Zou S.Q."/>
            <person name="Chen S.P."/>
            <person name="Lan S."/>
            <person name="Tsai W.C."/>
            <person name="Van de Peer Y."/>
            <person name="Liu Z.J."/>
        </authorList>
    </citation>
    <scope>NUCLEOTIDE SEQUENCE [LARGE SCALE GENOMIC DNA]</scope>
    <source>
        <strain evidence="5">Lor288</strain>
    </source>
</reference>
<name>A0ABR2LEL1_9ASPA</name>
<gene>
    <name evidence="5" type="ORF">KSP40_PGU007656</name>
</gene>
<dbReference type="PANTHER" id="PTHR32258:SF6">
    <property type="entry name" value="PROTEIN NETWORKED 1A"/>
    <property type="match status" value="1"/>
</dbReference>
<comment type="similarity">
    <text evidence="2">Belongs to the NET family.</text>
</comment>
<feature type="domain" description="NAB" evidence="4">
    <location>
        <begin position="13"/>
        <end position="90"/>
    </location>
</feature>
<feature type="coiled-coil region" evidence="3">
    <location>
        <begin position="177"/>
        <end position="298"/>
    </location>
</feature>
<dbReference type="InterPro" id="IPR011684">
    <property type="entry name" value="NAB"/>
</dbReference>
<keyword evidence="6" id="KW-1185">Reference proteome</keyword>
<dbReference type="PROSITE" id="PS51774">
    <property type="entry name" value="NAB"/>
    <property type="match status" value="1"/>
</dbReference>
<organism evidence="5 6">
    <name type="scientific">Platanthera guangdongensis</name>
    <dbReference type="NCBI Taxonomy" id="2320717"/>
    <lineage>
        <taxon>Eukaryota</taxon>
        <taxon>Viridiplantae</taxon>
        <taxon>Streptophyta</taxon>
        <taxon>Embryophyta</taxon>
        <taxon>Tracheophyta</taxon>
        <taxon>Spermatophyta</taxon>
        <taxon>Magnoliopsida</taxon>
        <taxon>Liliopsida</taxon>
        <taxon>Asparagales</taxon>
        <taxon>Orchidaceae</taxon>
        <taxon>Orchidoideae</taxon>
        <taxon>Orchideae</taxon>
        <taxon>Orchidinae</taxon>
        <taxon>Platanthera</taxon>
    </lineage>
</organism>
<dbReference type="Proteomes" id="UP001412067">
    <property type="component" value="Unassembled WGS sequence"/>
</dbReference>
<dbReference type="PANTHER" id="PTHR32258">
    <property type="entry name" value="PROTEIN NETWORKED 4A"/>
    <property type="match status" value="1"/>
</dbReference>
<evidence type="ECO:0000313" key="6">
    <source>
        <dbReference type="Proteomes" id="UP001412067"/>
    </source>
</evidence>
<protein>
    <recommendedName>
        <fullName evidence="4">NAB domain-containing protein</fullName>
    </recommendedName>
</protein>